<dbReference type="InterPro" id="IPR015943">
    <property type="entry name" value="WD40/YVTN_repeat-like_dom_sf"/>
</dbReference>
<keyword evidence="7" id="KW-0677">Repeat</keyword>
<comment type="subcellular location">
    <subcellularLocation>
        <location evidence="1">Cytoplasm</location>
        <location evidence="1">P-body</location>
    </subcellularLocation>
</comment>
<feature type="repeat" description="WD" evidence="9">
    <location>
        <begin position="234"/>
        <end position="276"/>
    </location>
</feature>
<accession>A0A6P8EBT6</accession>
<dbReference type="PANTHER" id="PTHR15598:SF5">
    <property type="entry name" value="ENHANCER OF MRNA-DECAPPING PROTEIN 4"/>
    <property type="match status" value="1"/>
</dbReference>
<evidence type="ECO:0000256" key="5">
    <source>
        <dbReference type="ARBA" id="ARBA00022574"/>
    </source>
</evidence>
<dbReference type="SMART" id="SM00320">
    <property type="entry name" value="WD40"/>
    <property type="match status" value="3"/>
</dbReference>
<keyword evidence="6" id="KW-0507">mRNA processing</keyword>
<name>A0A6P8EBT6_PUNGR</name>
<evidence type="ECO:0000313" key="13">
    <source>
        <dbReference type="Proteomes" id="UP000515151"/>
    </source>
</evidence>
<dbReference type="PANTHER" id="PTHR15598">
    <property type="entry name" value="ENHANCER OF MRNA-DECAPPING PROTEIN 4"/>
    <property type="match status" value="1"/>
</dbReference>
<dbReference type="OrthoDB" id="21128at2759"/>
<dbReference type="InterPro" id="IPR001680">
    <property type="entry name" value="WD40_rpt"/>
</dbReference>
<dbReference type="Gene3D" id="2.130.10.10">
    <property type="entry name" value="YVTN repeat-like/Quinoprotein amine dehydrogenase"/>
    <property type="match status" value="1"/>
</dbReference>
<feature type="domain" description="Enhancer of mRNA-decapping protein 4 WD40 repeat region" evidence="11">
    <location>
        <begin position="187"/>
        <end position="501"/>
    </location>
</feature>
<keyword evidence="5 9" id="KW-0853">WD repeat</keyword>
<feature type="repeat" description="WD" evidence="9">
    <location>
        <begin position="355"/>
        <end position="388"/>
    </location>
</feature>
<keyword evidence="8" id="KW-0175">Coiled coil</keyword>
<comment type="similarity">
    <text evidence="2">Belongs to the WD repeat EDC4 family.</text>
</comment>
<dbReference type="GeneID" id="116213258"/>
<dbReference type="GO" id="GO:0000932">
    <property type="term" value="C:P-body"/>
    <property type="evidence" value="ECO:0007669"/>
    <property type="project" value="UniProtKB-SubCell"/>
</dbReference>
<evidence type="ECO:0000256" key="2">
    <source>
        <dbReference type="ARBA" id="ARBA00009639"/>
    </source>
</evidence>
<evidence type="ECO:0000256" key="1">
    <source>
        <dbReference type="ARBA" id="ARBA00004201"/>
    </source>
</evidence>
<dbReference type="Pfam" id="PF21289">
    <property type="entry name" value="EDC4_C"/>
    <property type="match status" value="1"/>
</dbReference>
<dbReference type="FunFam" id="1.10.220.100:FF:000001">
    <property type="entry name" value="Enhancer of mRNA-decapping protein 4"/>
    <property type="match status" value="1"/>
</dbReference>
<feature type="compositionally biased region" description="Basic and acidic residues" evidence="10">
    <location>
        <begin position="726"/>
        <end position="740"/>
    </location>
</feature>
<dbReference type="InterPro" id="IPR045152">
    <property type="entry name" value="EDC4-like"/>
</dbReference>
<evidence type="ECO:0000256" key="8">
    <source>
        <dbReference type="ARBA" id="ARBA00023054"/>
    </source>
</evidence>
<dbReference type="InterPro" id="IPR044938">
    <property type="entry name" value="EDC4_C_sf"/>
</dbReference>
<feature type="compositionally biased region" description="Polar residues" evidence="10">
    <location>
        <begin position="708"/>
        <end position="725"/>
    </location>
</feature>
<feature type="region of interest" description="Disordered" evidence="10">
    <location>
        <begin position="900"/>
        <end position="926"/>
    </location>
</feature>
<feature type="region of interest" description="Disordered" evidence="10">
    <location>
        <begin position="659"/>
        <end position="685"/>
    </location>
</feature>
<dbReference type="GO" id="GO:0006397">
    <property type="term" value="P:mRNA processing"/>
    <property type="evidence" value="ECO:0007669"/>
    <property type="project" value="UniProtKB-KW"/>
</dbReference>
<feature type="region of interest" description="Disordered" evidence="10">
    <location>
        <begin position="848"/>
        <end position="874"/>
    </location>
</feature>
<feature type="compositionally biased region" description="Low complexity" evidence="10">
    <location>
        <begin position="105"/>
        <end position="125"/>
    </location>
</feature>
<feature type="compositionally biased region" description="Polar residues" evidence="10">
    <location>
        <begin position="907"/>
        <end position="922"/>
    </location>
</feature>
<feature type="domain" description="Enhancer of mRNA-decapping protein 4 C-terminal" evidence="12">
    <location>
        <begin position="1239"/>
        <end position="1341"/>
    </location>
</feature>
<gene>
    <name evidence="14" type="primary">LOC116213258</name>
</gene>
<proteinExistence type="inferred from homology"/>
<keyword evidence="3" id="KW-0963">Cytoplasm</keyword>
<dbReference type="PRINTS" id="PR01217">
    <property type="entry name" value="PRICHEXTENSN"/>
</dbReference>
<dbReference type="PROSITE" id="PS50082">
    <property type="entry name" value="WD_REPEATS_2"/>
    <property type="match status" value="2"/>
</dbReference>
<keyword evidence="13" id="KW-1185">Reference proteome</keyword>
<reference evidence="13" key="1">
    <citation type="journal article" date="2020" name="Plant Biotechnol. J.">
        <title>The pomegranate (Punica granatum L.) draft genome dissects genetic divergence between soft- and hard-seeded cultivars.</title>
        <authorList>
            <person name="Luo X."/>
            <person name="Li H."/>
            <person name="Wu Z."/>
            <person name="Yao W."/>
            <person name="Zhao P."/>
            <person name="Cao D."/>
            <person name="Yu H."/>
            <person name="Li K."/>
            <person name="Poudel K."/>
            <person name="Zhao D."/>
            <person name="Zhang F."/>
            <person name="Xia X."/>
            <person name="Chen L."/>
            <person name="Wang Q."/>
            <person name="Jing D."/>
            <person name="Cao S."/>
        </authorList>
    </citation>
    <scope>NUCLEOTIDE SEQUENCE [LARGE SCALE GENOMIC DNA]</scope>
    <source>
        <strain evidence="13">cv. Tunisia</strain>
    </source>
</reference>
<dbReference type="InterPro" id="IPR036322">
    <property type="entry name" value="WD40_repeat_dom_sf"/>
</dbReference>
<evidence type="ECO:0000313" key="14">
    <source>
        <dbReference type="RefSeq" id="XP_031403989.1"/>
    </source>
</evidence>
<dbReference type="PROSITE" id="PS50294">
    <property type="entry name" value="WD_REPEATS_REGION"/>
    <property type="match status" value="1"/>
</dbReference>
<feature type="compositionally biased region" description="Polar residues" evidence="10">
    <location>
        <begin position="1"/>
        <end position="13"/>
    </location>
</feature>
<evidence type="ECO:0000256" key="3">
    <source>
        <dbReference type="ARBA" id="ARBA00022490"/>
    </source>
</evidence>
<feature type="compositionally biased region" description="Polar residues" evidence="10">
    <location>
        <begin position="849"/>
        <end position="874"/>
    </location>
</feature>
<dbReference type="Pfam" id="PF16529">
    <property type="entry name" value="Ge1_WD40"/>
    <property type="match status" value="1"/>
</dbReference>
<evidence type="ECO:0000256" key="7">
    <source>
        <dbReference type="ARBA" id="ARBA00022737"/>
    </source>
</evidence>
<evidence type="ECO:0000256" key="10">
    <source>
        <dbReference type="SAM" id="MobiDB-lite"/>
    </source>
</evidence>
<protein>
    <submittedName>
        <fullName evidence="14">Enhancer of mRNA-decapping protein 4-like isoform X1</fullName>
    </submittedName>
</protein>
<sequence length="1370" mass="148193">MASPGATQNQSSPAPVPSFDMHKFFNHPTPQPPQFPPYPTPSSSYPPPTATFPFPPQLHPHPHQIHPPPPSPPPPLAAPEDPLSQLLIQRSLSFPTPPLNPNPNPNANSNANANAGARLMALLGTPQPPPPAASSSPRALSPSPPPPLGPARLPSSKVPRGRHLMGDHVMYDVDVRVPGEVQPQLEVTPITKYGSDPQLMLGRQIAVNKSYICYGLKQGNIRVLNMNTASRSLLRGHTQRITDMTFFAEDVHLLASASTDGRICVWKISEGLEEDDKPQISGNAVIAIQVIGGEEDESVHPRVCWHCHKQEILVVGIGRRVLRIDTIKAGKSDVFSAEEPLLCAVDKLISGVQLVGLHDGVVTDLSMCQWMTSRLVSSSTDGTIKIWEDQKAQPLFVLKPHEGLPVNSATFLTSPNRPDHIVLITAGPLNQEVKVWASASEEGWLLPSDAESWKCTQTLELRSSSEAQTEDAFFNQVLVLSQAGLLLLANAKKNAIYAVHLEYGPNPASTRMDYLAEFTVTMPILSFTGTTDISPFGEQIVQVYCVQTQAIQQYALDLFLCMPPSLENAGLEKSDSMAPCDVTNIEGSAAVDSSQMKPNGISSTGSATNFSEKIVSSDAAHAASYPVSAATEVLGTRQITILNTEPRTSAMGRAVSDTNIVSTASPPPLPLSPRLSRQASGLRSPSTFEPAFLLSDHSRNQAITDFSVQRVSSGDMSHGPSSDNGLRSRDDKVSEEETHSLRNPPAAFKHPTHLITPSEILGAAPSSGTNDIMRGKSDVEKSIQDVGVNNEVCNVEVEVKVVPDGSSRREKFSPEESRESIADNNEKFFCSQASDLGNQIARECLAGSSAGQSQQTNDAEVTERSTQLPCSDEVNASSNVTEEVSYQTVTSQALASATAKIKRQKGKNTQAMAPSPSPSTFNSADSSSEAVISSSLHSIEAAVPQIMHEKLNQIMAMQKEMKKQMTATINVPVTKEGRRLETSLARTMEKIVKANSDALWARFQEENVKNEKLLQDRVQQIINVLGNLINKDLPATIERIVKREVAAVQTNVLRAITPAIEKTIVSAITESFQKGVGDKAINQLEKSVNSKLEASVARQIVAQFQTSGRQALQDAVKSSMVTSMVPAFEKSCRAMFEQIDATFQRGMTEHTSAAMQHVENANSPLTHALRDVINSASSMTHTLNGELAEAQRKLVCLAVGGANPSAISPLLTQPSSGPLGKLHEKQVDIPIDPRKELSRLISECKYEEAFASSLQRSDVSIVSWLCSQVDLRAVLGMAPLPLSQGVLLSLLQQLACDINNDPPRKLSWMTDVAGVINPSDPIIAVHVRPIFEQVYQILNHQRSVPTLGGSELSTVRLLMHVINSMIMTCK</sequence>
<evidence type="ECO:0000259" key="12">
    <source>
        <dbReference type="Pfam" id="PF21289"/>
    </source>
</evidence>
<evidence type="ECO:0000259" key="11">
    <source>
        <dbReference type="Pfam" id="PF16529"/>
    </source>
</evidence>
<dbReference type="SUPFAM" id="SSF50978">
    <property type="entry name" value="WD40 repeat-like"/>
    <property type="match status" value="1"/>
</dbReference>
<dbReference type="FunFam" id="2.130.10.10:FF:000232">
    <property type="entry name" value="enhancer of mRNA-decapping protein 4"/>
    <property type="match status" value="1"/>
</dbReference>
<dbReference type="Proteomes" id="UP000515151">
    <property type="component" value="Chromosome 7"/>
</dbReference>
<dbReference type="InterPro" id="IPR049404">
    <property type="entry name" value="EDC4_C"/>
</dbReference>
<keyword evidence="4" id="KW-0597">Phosphoprotein</keyword>
<dbReference type="GO" id="GO:0031087">
    <property type="term" value="P:deadenylation-independent decapping of nuclear-transcribed mRNA"/>
    <property type="evidence" value="ECO:0007669"/>
    <property type="project" value="InterPro"/>
</dbReference>
<dbReference type="InterPro" id="IPR032401">
    <property type="entry name" value="EDC4_WD40"/>
</dbReference>
<feature type="region of interest" description="Disordered" evidence="10">
    <location>
        <begin position="1"/>
        <end position="161"/>
    </location>
</feature>
<feature type="compositionally biased region" description="Pro residues" evidence="10">
    <location>
        <begin position="29"/>
        <end position="77"/>
    </location>
</feature>
<dbReference type="RefSeq" id="XP_031403989.1">
    <property type="nucleotide sequence ID" value="XM_031548129.1"/>
</dbReference>
<feature type="compositionally biased region" description="Pro residues" evidence="10">
    <location>
        <begin position="95"/>
        <end position="104"/>
    </location>
</feature>
<feature type="region of interest" description="Disordered" evidence="10">
    <location>
        <begin position="708"/>
        <end position="752"/>
    </location>
</feature>
<evidence type="ECO:0000256" key="4">
    <source>
        <dbReference type="ARBA" id="ARBA00022553"/>
    </source>
</evidence>
<evidence type="ECO:0000256" key="6">
    <source>
        <dbReference type="ARBA" id="ARBA00022664"/>
    </source>
</evidence>
<organism evidence="13 14">
    <name type="scientific">Punica granatum</name>
    <name type="common">Pomegranate</name>
    <dbReference type="NCBI Taxonomy" id="22663"/>
    <lineage>
        <taxon>Eukaryota</taxon>
        <taxon>Viridiplantae</taxon>
        <taxon>Streptophyta</taxon>
        <taxon>Embryophyta</taxon>
        <taxon>Tracheophyta</taxon>
        <taxon>Spermatophyta</taxon>
        <taxon>Magnoliopsida</taxon>
        <taxon>eudicotyledons</taxon>
        <taxon>Gunneridae</taxon>
        <taxon>Pentapetalae</taxon>
        <taxon>rosids</taxon>
        <taxon>malvids</taxon>
        <taxon>Myrtales</taxon>
        <taxon>Lythraceae</taxon>
        <taxon>Punica</taxon>
    </lineage>
</organism>
<reference evidence="14" key="2">
    <citation type="submission" date="2025-08" db="UniProtKB">
        <authorList>
            <consortium name="RefSeq"/>
        </authorList>
    </citation>
    <scope>IDENTIFICATION</scope>
    <source>
        <tissue evidence="14">Leaf</tissue>
    </source>
</reference>
<evidence type="ECO:0000256" key="9">
    <source>
        <dbReference type="PROSITE-ProRule" id="PRU00221"/>
    </source>
</evidence>
<dbReference type="Gene3D" id="1.10.220.100">
    <property type="entry name" value="conserved c-terminal region of ge- 1"/>
    <property type="match status" value="1"/>
</dbReference>